<dbReference type="Proteomes" id="UP000799755">
    <property type="component" value="Unassembled WGS sequence"/>
</dbReference>
<gene>
    <name evidence="1" type="ORF">BDR25DRAFT_304699</name>
</gene>
<reference evidence="1" key="1">
    <citation type="journal article" date="2020" name="Stud. Mycol.">
        <title>101 Dothideomycetes genomes: a test case for predicting lifestyles and emergence of pathogens.</title>
        <authorList>
            <person name="Haridas S."/>
            <person name="Albert R."/>
            <person name="Binder M."/>
            <person name="Bloem J."/>
            <person name="Labutti K."/>
            <person name="Salamov A."/>
            <person name="Andreopoulos B."/>
            <person name="Baker S."/>
            <person name="Barry K."/>
            <person name="Bills G."/>
            <person name="Bluhm B."/>
            <person name="Cannon C."/>
            <person name="Castanera R."/>
            <person name="Culley D."/>
            <person name="Daum C."/>
            <person name="Ezra D."/>
            <person name="Gonzalez J."/>
            <person name="Henrissat B."/>
            <person name="Kuo A."/>
            <person name="Liang C."/>
            <person name="Lipzen A."/>
            <person name="Lutzoni F."/>
            <person name="Magnuson J."/>
            <person name="Mondo S."/>
            <person name="Nolan M."/>
            <person name="Ohm R."/>
            <person name="Pangilinan J."/>
            <person name="Park H.-J."/>
            <person name="Ramirez L."/>
            <person name="Alfaro M."/>
            <person name="Sun H."/>
            <person name="Tritt A."/>
            <person name="Yoshinaga Y."/>
            <person name="Zwiers L.-H."/>
            <person name="Turgeon B."/>
            <person name="Goodwin S."/>
            <person name="Spatafora J."/>
            <person name="Crous P."/>
            <person name="Grigoriev I."/>
        </authorList>
    </citation>
    <scope>NUCLEOTIDE SEQUENCE</scope>
    <source>
        <strain evidence="1">ATCC 200398</strain>
    </source>
</reference>
<accession>A0ACB6QP21</accession>
<evidence type="ECO:0000313" key="2">
    <source>
        <dbReference type="Proteomes" id="UP000799755"/>
    </source>
</evidence>
<evidence type="ECO:0000313" key="1">
    <source>
        <dbReference type="EMBL" id="KAF2468656.1"/>
    </source>
</evidence>
<keyword evidence="2" id="KW-1185">Reference proteome</keyword>
<sequence length="275" mass="28194">MLSSVAFSVLALLVFACGVSATGFDWLDTLPDCWQECLSETGSGCDSATCICKASNLDGYLPDAVSCARTTCDANDWTIDPFLVTLQAYCGFVGNDIPESIISSAQCAATETSKAAKPTSTRQAQHSQKSQAHRTKSNGGDEVLTSIYTTTITQTTTDSDGATLQIIIPVVMGPSTVSYGSTITSTLDGKASATDSASSDAASPSPTAATSAPVSTPTGQGQVGSSTTSSKKAEKTSSNNNNGSPFENMQAGASRWKFSGGLVGVGVLAGLFMRL</sequence>
<proteinExistence type="predicted"/>
<dbReference type="EMBL" id="MU003514">
    <property type="protein sequence ID" value="KAF2468656.1"/>
    <property type="molecule type" value="Genomic_DNA"/>
</dbReference>
<organism evidence="1 2">
    <name type="scientific">Lindgomyces ingoldianus</name>
    <dbReference type="NCBI Taxonomy" id="673940"/>
    <lineage>
        <taxon>Eukaryota</taxon>
        <taxon>Fungi</taxon>
        <taxon>Dikarya</taxon>
        <taxon>Ascomycota</taxon>
        <taxon>Pezizomycotina</taxon>
        <taxon>Dothideomycetes</taxon>
        <taxon>Pleosporomycetidae</taxon>
        <taxon>Pleosporales</taxon>
        <taxon>Lindgomycetaceae</taxon>
        <taxon>Lindgomyces</taxon>
    </lineage>
</organism>
<comment type="caution">
    <text evidence="1">The sequence shown here is derived from an EMBL/GenBank/DDBJ whole genome shotgun (WGS) entry which is preliminary data.</text>
</comment>
<name>A0ACB6QP21_9PLEO</name>
<protein>
    <submittedName>
        <fullName evidence="1">Uncharacterized protein</fullName>
    </submittedName>
</protein>